<organism evidence="1 2">
    <name type="scientific">Teratosphaeria destructans</name>
    <dbReference type="NCBI Taxonomy" id="418781"/>
    <lineage>
        <taxon>Eukaryota</taxon>
        <taxon>Fungi</taxon>
        <taxon>Dikarya</taxon>
        <taxon>Ascomycota</taxon>
        <taxon>Pezizomycotina</taxon>
        <taxon>Dothideomycetes</taxon>
        <taxon>Dothideomycetidae</taxon>
        <taxon>Mycosphaerellales</taxon>
        <taxon>Teratosphaeriaceae</taxon>
        <taxon>Teratosphaeria</taxon>
    </lineage>
</organism>
<dbReference type="Proteomes" id="UP001138500">
    <property type="component" value="Unassembled WGS sequence"/>
</dbReference>
<protein>
    <submittedName>
        <fullName evidence="1">Uncharacterized protein</fullName>
    </submittedName>
</protein>
<dbReference type="AlphaFoldDB" id="A0A9W7SMX3"/>
<evidence type="ECO:0000313" key="2">
    <source>
        <dbReference type="Proteomes" id="UP001138500"/>
    </source>
</evidence>
<proteinExistence type="predicted"/>
<comment type="caution">
    <text evidence="1">The sequence shown here is derived from an EMBL/GenBank/DDBJ whole genome shotgun (WGS) entry which is preliminary data.</text>
</comment>
<sequence length="205" mass="22158">MTNLFVTEVINAFSPGYQKLALTHPCNNLESSILNWFLDGVSAIQAICAAAGQPYSPNSSALRPSDSAFNSYIDAASIMFGTVFVSSAISDSQASIYCSHSESHIDALDTLGLNATVVERTICNNTRRLSGQQGIEAITNGTTSMLAIALPQSCTSDGCPDWLCRNLHIPTMYGVGSNGRSQRREPKHRTLLQVLAMKTLDPRRE</sequence>
<name>A0A9W7SMX3_9PEZI</name>
<keyword evidence="2" id="KW-1185">Reference proteome</keyword>
<dbReference type="OrthoDB" id="3624420at2759"/>
<gene>
    <name evidence="1" type="ORF">Tdes44962_MAKER04155</name>
</gene>
<evidence type="ECO:0000313" key="1">
    <source>
        <dbReference type="EMBL" id="KAH9825454.1"/>
    </source>
</evidence>
<accession>A0A9W7SMX3</accession>
<reference evidence="1 2" key="1">
    <citation type="journal article" date="2018" name="IMA Fungus">
        <title>IMA Genome-F 10: Nine draft genome sequences of Claviceps purpurea s.lat., including C. arundinis, C. humidiphila, and C. cf. spartinae, pseudomolecules for the pitch canker pathogen Fusarium circinatum, draft genome of Davidsoniella eucalypti, Grosmannia galeiformis, Quambalaria eucalypti, and Teratosphaeria destructans.</title>
        <authorList>
            <person name="Wingfield B.D."/>
            <person name="Liu M."/>
            <person name="Nguyen H.D."/>
            <person name="Lane F.A."/>
            <person name="Morgan S.W."/>
            <person name="De Vos L."/>
            <person name="Wilken P.M."/>
            <person name="Duong T.A."/>
            <person name="Aylward J."/>
            <person name="Coetzee M.P."/>
            <person name="Dadej K."/>
            <person name="De Beer Z.W."/>
            <person name="Findlay W."/>
            <person name="Havenga M."/>
            <person name="Kolarik M."/>
            <person name="Menzies J.G."/>
            <person name="Naidoo K."/>
            <person name="Pochopski O."/>
            <person name="Shoukouhi P."/>
            <person name="Santana Q.C."/>
            <person name="Seifert K.A."/>
            <person name="Soal N."/>
            <person name="Steenkamp E.T."/>
            <person name="Tatham C.T."/>
            <person name="van der Nest M.A."/>
            <person name="Wingfield M.J."/>
        </authorList>
    </citation>
    <scope>NUCLEOTIDE SEQUENCE [LARGE SCALE GENOMIC DNA]</scope>
    <source>
        <strain evidence="1">CMW44962</strain>
    </source>
</reference>
<reference evidence="1 2" key="2">
    <citation type="journal article" date="2021" name="Curr. Genet.">
        <title>Genetic response to nitrogen starvation in the aggressive Eucalyptus foliar pathogen Teratosphaeria destructans.</title>
        <authorList>
            <person name="Havenga M."/>
            <person name="Wingfield B.D."/>
            <person name="Wingfield M.J."/>
            <person name="Dreyer L.L."/>
            <person name="Roets F."/>
            <person name="Aylward J."/>
        </authorList>
    </citation>
    <scope>NUCLEOTIDE SEQUENCE [LARGE SCALE GENOMIC DNA]</scope>
    <source>
        <strain evidence="1">CMW44962</strain>
    </source>
</reference>
<dbReference type="EMBL" id="RIBY02002112">
    <property type="protein sequence ID" value="KAH9825454.1"/>
    <property type="molecule type" value="Genomic_DNA"/>
</dbReference>